<evidence type="ECO:0000313" key="3">
    <source>
        <dbReference type="EMBL" id="GAO46259.1"/>
    </source>
</evidence>
<feature type="transmembrane region" description="Helical" evidence="1">
    <location>
        <begin position="68"/>
        <end position="94"/>
    </location>
</feature>
<keyword evidence="1" id="KW-0812">Transmembrane</keyword>
<dbReference type="Proteomes" id="UP000033140">
    <property type="component" value="Unassembled WGS sequence"/>
</dbReference>
<organism evidence="3 4">
    <name type="scientific">Saitoella complicata (strain BCRC 22490 / CBS 7301 / JCM 7358 / NBRC 10748 / NRRL Y-17804)</name>
    <dbReference type="NCBI Taxonomy" id="698492"/>
    <lineage>
        <taxon>Eukaryota</taxon>
        <taxon>Fungi</taxon>
        <taxon>Dikarya</taxon>
        <taxon>Ascomycota</taxon>
        <taxon>Taphrinomycotina</taxon>
        <taxon>Taphrinomycotina incertae sedis</taxon>
        <taxon>Saitoella</taxon>
    </lineage>
</organism>
<dbReference type="PANTHER" id="PTHR42924">
    <property type="entry name" value="EXONUCLEASE"/>
    <property type="match status" value="1"/>
</dbReference>
<keyword evidence="1" id="KW-1133">Transmembrane helix</keyword>
<keyword evidence="4" id="KW-1185">Reference proteome</keyword>
<dbReference type="Pfam" id="PF02811">
    <property type="entry name" value="PHP"/>
    <property type="match status" value="1"/>
</dbReference>
<accession>A0A0E9N8W5</accession>
<dbReference type="GO" id="GO:0035312">
    <property type="term" value="F:5'-3' DNA exonuclease activity"/>
    <property type="evidence" value="ECO:0007669"/>
    <property type="project" value="TreeGrafter"/>
</dbReference>
<name>A0A0E9N8W5_SAICN</name>
<protein>
    <recommendedName>
        <fullName evidence="2">Polymerase/histidinol phosphatase N-terminal domain-containing protein</fullName>
    </recommendedName>
</protein>
<proteinExistence type="predicted"/>
<reference evidence="3 4" key="2">
    <citation type="journal article" date="2014" name="J. Gen. Appl. Microbiol.">
        <title>The early diverging ascomycetous budding yeast Saitoella complicata has three histone deacetylases belonging to the Clr6, Hos2, and Rpd3 lineages.</title>
        <authorList>
            <person name="Nishida H."/>
            <person name="Matsumoto T."/>
            <person name="Kondo S."/>
            <person name="Hamamoto M."/>
            <person name="Yoshikawa H."/>
        </authorList>
    </citation>
    <scope>NUCLEOTIDE SEQUENCE [LARGE SCALE GENOMIC DNA]</scope>
    <source>
        <strain evidence="3 4">NRRL Y-17804</strain>
    </source>
</reference>
<dbReference type="Gene3D" id="3.20.20.140">
    <property type="entry name" value="Metal-dependent hydrolases"/>
    <property type="match status" value="1"/>
</dbReference>
<dbReference type="InterPro" id="IPR052018">
    <property type="entry name" value="PHP_domain"/>
</dbReference>
<feature type="transmembrane region" description="Helical" evidence="1">
    <location>
        <begin position="406"/>
        <end position="439"/>
    </location>
</feature>
<dbReference type="GO" id="GO:0004534">
    <property type="term" value="F:5'-3' RNA exonuclease activity"/>
    <property type="evidence" value="ECO:0007669"/>
    <property type="project" value="TreeGrafter"/>
</dbReference>
<dbReference type="InterPro" id="IPR003141">
    <property type="entry name" value="Pol/His_phosphatase_N"/>
</dbReference>
<feature type="domain" description="Polymerase/histidinol phosphatase N-terminal" evidence="2">
    <location>
        <begin position="136"/>
        <end position="204"/>
    </location>
</feature>
<dbReference type="SMART" id="SM00481">
    <property type="entry name" value="POLIIIAc"/>
    <property type="match status" value="1"/>
</dbReference>
<dbReference type="SUPFAM" id="SSF89550">
    <property type="entry name" value="PHP domain-like"/>
    <property type="match status" value="1"/>
</dbReference>
<reference evidence="3 4" key="3">
    <citation type="journal article" date="2015" name="Genome Announc.">
        <title>Draft Genome Sequence of the Archiascomycetous Yeast Saitoella complicata.</title>
        <authorList>
            <person name="Yamauchi K."/>
            <person name="Kondo S."/>
            <person name="Hamamoto M."/>
            <person name="Takahashi Y."/>
            <person name="Ogura Y."/>
            <person name="Hayashi T."/>
            <person name="Nishida H."/>
        </authorList>
    </citation>
    <scope>NUCLEOTIDE SEQUENCE [LARGE SCALE GENOMIC DNA]</scope>
    <source>
        <strain evidence="3 4">NRRL Y-17804</strain>
    </source>
</reference>
<gene>
    <name evidence="3" type="ORF">G7K_0494-t1</name>
</gene>
<evidence type="ECO:0000256" key="1">
    <source>
        <dbReference type="SAM" id="Phobius"/>
    </source>
</evidence>
<sequence>MATPNRPVESFHMMSEAAETDTLLNSVNDVYSDPIPVRRPSSLLRSLLDRESPTHQRTFVRPHSSRRWLYALLPILLRALQFAAILAALIAFFIQFRYSPKPPSEKASSAKFDFKVNLSSLHAEQWDPEFKWTHKAELHAHTTVSDGQMSPEQLVEWAVAYDFDILLVTDHNTIEGGLAAKTYAEKHYPDELLVIPGVEYTCCRIHMNLIGINETIKPPAPFPTDEDLYSAINWAHELGGLVIVNHRAWSADIEDHYDQPRLPTHPTLKQIVEWGVDGIESAHEGTIDLRSLRLAQKNEWALLAANDIHGPSSPPRGYTLLNLPSSSRPTQASVVQALRSSTSASFLIIPEGVSPRAWTHSNPAYDKYAPLTSVSFDWLYEERKGMYSFVDGFCHERRFEMKWWRVWWFLVWVVLGFLVYEVVRALVGAAVLACLGAWIAKRSKRRGGDVERVDMD</sequence>
<reference evidence="3 4" key="1">
    <citation type="journal article" date="2011" name="J. Gen. Appl. Microbiol.">
        <title>Draft genome sequencing of the enigmatic yeast Saitoella complicata.</title>
        <authorList>
            <person name="Nishida H."/>
            <person name="Hamamoto M."/>
            <person name="Sugiyama J."/>
        </authorList>
    </citation>
    <scope>NUCLEOTIDE SEQUENCE [LARGE SCALE GENOMIC DNA]</scope>
    <source>
        <strain evidence="3 4">NRRL Y-17804</strain>
    </source>
</reference>
<keyword evidence="1" id="KW-0472">Membrane</keyword>
<dbReference type="AlphaFoldDB" id="A0A0E9N8W5"/>
<dbReference type="NCBIfam" id="NF038032">
    <property type="entry name" value="CehA_McbA_metalo"/>
    <property type="match status" value="1"/>
</dbReference>
<dbReference type="InterPro" id="IPR016195">
    <property type="entry name" value="Pol/histidinol_Pase-like"/>
</dbReference>
<dbReference type="PANTHER" id="PTHR42924:SF3">
    <property type="entry name" value="POLYMERASE_HISTIDINOL PHOSPHATASE N-TERMINAL DOMAIN-CONTAINING PROTEIN"/>
    <property type="match status" value="1"/>
</dbReference>
<evidence type="ECO:0000259" key="2">
    <source>
        <dbReference type="SMART" id="SM00481"/>
    </source>
</evidence>
<comment type="caution">
    <text evidence="3">The sequence shown here is derived from an EMBL/GenBank/DDBJ whole genome shotgun (WGS) entry which is preliminary data.</text>
</comment>
<dbReference type="EMBL" id="BACD03000003">
    <property type="protein sequence ID" value="GAO46259.1"/>
    <property type="molecule type" value="Genomic_DNA"/>
</dbReference>
<dbReference type="InterPro" id="IPR004013">
    <property type="entry name" value="PHP_dom"/>
</dbReference>
<evidence type="ECO:0000313" key="4">
    <source>
        <dbReference type="Proteomes" id="UP000033140"/>
    </source>
</evidence>
<dbReference type="OMA" id="ANGYNAV"/>